<organism evidence="3 4">
    <name type="scientific">Actinophytocola oryzae</name>
    <dbReference type="NCBI Taxonomy" id="502181"/>
    <lineage>
        <taxon>Bacteria</taxon>
        <taxon>Bacillati</taxon>
        <taxon>Actinomycetota</taxon>
        <taxon>Actinomycetes</taxon>
        <taxon>Pseudonocardiales</taxon>
        <taxon>Pseudonocardiaceae</taxon>
    </lineage>
</organism>
<evidence type="ECO:0000256" key="1">
    <source>
        <dbReference type="ARBA" id="ARBA00005564"/>
    </source>
</evidence>
<dbReference type="OrthoDB" id="9790815at2"/>
<comment type="caution">
    <text evidence="3">The sequence shown here is derived from an EMBL/GenBank/DDBJ whole genome shotgun (WGS) entry which is preliminary data.</text>
</comment>
<protein>
    <submittedName>
        <fullName evidence="3">6-phosphogluconolactonase</fullName>
    </submittedName>
</protein>
<comment type="similarity">
    <text evidence="1">Belongs to the cycloisomerase 2 family.</text>
</comment>
<dbReference type="InterPro" id="IPR019405">
    <property type="entry name" value="Lactonase_7-beta_prop"/>
</dbReference>
<dbReference type="InterPro" id="IPR050282">
    <property type="entry name" value="Cycloisomerase_2"/>
</dbReference>
<feature type="compositionally biased region" description="Polar residues" evidence="2">
    <location>
        <begin position="157"/>
        <end position="170"/>
    </location>
</feature>
<dbReference type="Proteomes" id="UP000294927">
    <property type="component" value="Unassembled WGS sequence"/>
</dbReference>
<dbReference type="AlphaFoldDB" id="A0A4R7VX88"/>
<dbReference type="Gene3D" id="2.130.10.10">
    <property type="entry name" value="YVTN repeat-like/Quinoprotein amine dehydrogenase"/>
    <property type="match status" value="1"/>
</dbReference>
<keyword evidence="4" id="KW-1185">Reference proteome</keyword>
<dbReference type="SUPFAM" id="SSF51004">
    <property type="entry name" value="C-terminal (heme d1) domain of cytochrome cd1-nitrite reductase"/>
    <property type="match status" value="1"/>
</dbReference>
<dbReference type="Pfam" id="PF10282">
    <property type="entry name" value="Lactonase"/>
    <property type="match status" value="1"/>
</dbReference>
<dbReference type="PANTHER" id="PTHR30344">
    <property type="entry name" value="6-PHOSPHOGLUCONOLACTONASE-RELATED"/>
    <property type="match status" value="1"/>
</dbReference>
<dbReference type="RefSeq" id="WP_133903226.1">
    <property type="nucleotide sequence ID" value="NZ_SOCP01000004.1"/>
</dbReference>
<evidence type="ECO:0000313" key="4">
    <source>
        <dbReference type="Proteomes" id="UP000294927"/>
    </source>
</evidence>
<dbReference type="EMBL" id="SOCP01000004">
    <property type="protein sequence ID" value="TDV54268.1"/>
    <property type="molecule type" value="Genomic_DNA"/>
</dbReference>
<dbReference type="InterPro" id="IPR011048">
    <property type="entry name" value="Haem_d1_sf"/>
</dbReference>
<sequence length="374" mass="39494">MTENPSRRTILGALAAVPVLAGASGAVPSRDLVHIGTWKGQNVHGAWFDPVRGDLTPIGPVGVADADWSVPHPTLPILYVATLEEDGVVYTFRVDRQTGTLTKTGEVATGGAGMGGGGVSFIAVDRPSSTLLVANFEAGLTAALPISRTGVLGPPTSVAQDTGSGPNPRQNGPHPHHVAVDPTGRFVLVADFGADQVFVHPFHRATRTLSVGGSYRTAPGSGPRRVAFHPDGRTVYLLNELTADLQTLRWHPEGGLTHRQTLPTNAPDHTGTTSASDLAVAGRFVYTGNRGENSLVVHAIDPRTHLLRPIQRVPCAGVTPWSFSVHPNGHWLLVANEASNTVNVFGIDRATGRLTDTGRSIPVPNPDSITFCRR</sequence>
<reference evidence="3 4" key="1">
    <citation type="submission" date="2019-03" db="EMBL/GenBank/DDBJ databases">
        <title>Genomic Encyclopedia of Archaeal and Bacterial Type Strains, Phase II (KMG-II): from individual species to whole genera.</title>
        <authorList>
            <person name="Goeker M."/>
        </authorList>
    </citation>
    <scope>NUCLEOTIDE SEQUENCE [LARGE SCALE GENOMIC DNA]</scope>
    <source>
        <strain evidence="3 4">DSM 45499</strain>
    </source>
</reference>
<dbReference type="InterPro" id="IPR015943">
    <property type="entry name" value="WD40/YVTN_repeat-like_dom_sf"/>
</dbReference>
<dbReference type="PANTHER" id="PTHR30344:SF1">
    <property type="entry name" value="6-PHOSPHOGLUCONOLACTONASE"/>
    <property type="match status" value="1"/>
</dbReference>
<proteinExistence type="inferred from homology"/>
<name>A0A4R7VX88_9PSEU</name>
<dbReference type="GO" id="GO:0017057">
    <property type="term" value="F:6-phosphogluconolactonase activity"/>
    <property type="evidence" value="ECO:0007669"/>
    <property type="project" value="TreeGrafter"/>
</dbReference>
<gene>
    <name evidence="3" type="ORF">CLV71_104739</name>
</gene>
<feature type="region of interest" description="Disordered" evidence="2">
    <location>
        <begin position="151"/>
        <end position="179"/>
    </location>
</feature>
<accession>A0A4R7VX88</accession>
<evidence type="ECO:0000256" key="2">
    <source>
        <dbReference type="SAM" id="MobiDB-lite"/>
    </source>
</evidence>
<evidence type="ECO:0000313" key="3">
    <source>
        <dbReference type="EMBL" id="TDV54268.1"/>
    </source>
</evidence>